<feature type="transmembrane region" description="Helical" evidence="1">
    <location>
        <begin position="56"/>
        <end position="78"/>
    </location>
</feature>
<keyword evidence="1" id="KW-0812">Transmembrane</keyword>
<feature type="transmembrane region" description="Helical" evidence="1">
    <location>
        <begin position="21"/>
        <end position="50"/>
    </location>
</feature>
<dbReference type="EMBL" id="AOMB01000041">
    <property type="protein sequence ID" value="EMA36458.1"/>
    <property type="molecule type" value="Genomic_DNA"/>
</dbReference>
<feature type="transmembrane region" description="Helical" evidence="1">
    <location>
        <begin position="90"/>
        <end position="111"/>
    </location>
</feature>
<proteinExistence type="predicted"/>
<protein>
    <recommendedName>
        <fullName evidence="4">Transmembrane protein</fullName>
    </recommendedName>
</protein>
<dbReference type="eggNOG" id="arCOG11494">
    <property type="taxonomic scope" value="Archaea"/>
</dbReference>
<dbReference type="OrthoDB" id="214901at2157"/>
<keyword evidence="3" id="KW-1185">Reference proteome</keyword>
<evidence type="ECO:0000256" key="1">
    <source>
        <dbReference type="SAM" id="Phobius"/>
    </source>
</evidence>
<evidence type="ECO:0000313" key="3">
    <source>
        <dbReference type="Proteomes" id="UP000011566"/>
    </source>
</evidence>
<dbReference type="RefSeq" id="WP_007695114.1">
    <property type="nucleotide sequence ID" value="NZ_AJRK01000424.1"/>
</dbReference>
<dbReference type="AlphaFoldDB" id="M0LTI6"/>
<evidence type="ECO:0008006" key="4">
    <source>
        <dbReference type="Google" id="ProtNLM"/>
    </source>
</evidence>
<comment type="caution">
    <text evidence="2">The sequence shown here is derived from an EMBL/GenBank/DDBJ whole genome shotgun (WGS) entry which is preliminary data.</text>
</comment>
<sequence>MSLTGRVREFRTDERLRWATMVVAILVGLVAAALHWAGLFLGGALVGLAAETRKRALLAGLGFGVLVWVVFAATLLASGDLGQYLAMGQITVVGLAIPVTTATFATLVRWLL</sequence>
<keyword evidence="1" id="KW-1133">Transmembrane helix</keyword>
<name>M0LTI6_9EURY</name>
<accession>M0LTI6</accession>
<keyword evidence="1" id="KW-0472">Membrane</keyword>
<evidence type="ECO:0000313" key="2">
    <source>
        <dbReference type="EMBL" id="EMA36458.1"/>
    </source>
</evidence>
<organism evidence="2 3">
    <name type="scientific">Halococcus hamelinensis 100A6</name>
    <dbReference type="NCBI Taxonomy" id="1132509"/>
    <lineage>
        <taxon>Archaea</taxon>
        <taxon>Methanobacteriati</taxon>
        <taxon>Methanobacteriota</taxon>
        <taxon>Stenosarchaea group</taxon>
        <taxon>Halobacteria</taxon>
        <taxon>Halobacteriales</taxon>
        <taxon>Halococcaceae</taxon>
        <taxon>Halococcus</taxon>
    </lineage>
</organism>
<dbReference type="PATRIC" id="fig|1132509.6.peg.3359"/>
<reference evidence="2 3" key="1">
    <citation type="journal article" date="2014" name="PLoS Genet.">
        <title>Phylogenetically driven sequencing of extremely halophilic archaea reveals strategies for static and dynamic osmo-response.</title>
        <authorList>
            <person name="Becker E.A."/>
            <person name="Seitzer P.M."/>
            <person name="Tritt A."/>
            <person name="Larsen D."/>
            <person name="Krusor M."/>
            <person name="Yao A.I."/>
            <person name="Wu D."/>
            <person name="Madern D."/>
            <person name="Eisen J.A."/>
            <person name="Darling A.E."/>
            <person name="Facciotti M.T."/>
        </authorList>
    </citation>
    <scope>NUCLEOTIDE SEQUENCE [LARGE SCALE GENOMIC DNA]</scope>
    <source>
        <strain evidence="2 3">100A6</strain>
    </source>
</reference>
<dbReference type="Proteomes" id="UP000011566">
    <property type="component" value="Unassembled WGS sequence"/>
</dbReference>
<gene>
    <name evidence="2" type="ORF">C447_14401</name>
</gene>